<dbReference type="AlphaFoldDB" id="A0ABD2HRW5"/>
<organism evidence="1 2">
    <name type="scientific">Heterodera trifolii</name>
    <dbReference type="NCBI Taxonomy" id="157864"/>
    <lineage>
        <taxon>Eukaryota</taxon>
        <taxon>Metazoa</taxon>
        <taxon>Ecdysozoa</taxon>
        <taxon>Nematoda</taxon>
        <taxon>Chromadorea</taxon>
        <taxon>Rhabditida</taxon>
        <taxon>Tylenchina</taxon>
        <taxon>Tylenchomorpha</taxon>
        <taxon>Tylenchoidea</taxon>
        <taxon>Heteroderidae</taxon>
        <taxon>Heteroderinae</taxon>
        <taxon>Heterodera</taxon>
    </lineage>
</organism>
<proteinExistence type="predicted"/>
<evidence type="ECO:0000313" key="2">
    <source>
        <dbReference type="Proteomes" id="UP001620626"/>
    </source>
</evidence>
<evidence type="ECO:0000313" key="1">
    <source>
        <dbReference type="EMBL" id="KAL3067937.1"/>
    </source>
</evidence>
<dbReference type="Proteomes" id="UP001620626">
    <property type="component" value="Unassembled WGS sequence"/>
</dbReference>
<gene>
    <name evidence="1" type="ORF">niasHT_037927</name>
</gene>
<name>A0ABD2HRW5_9BILA</name>
<keyword evidence="2" id="KW-1185">Reference proteome</keyword>
<dbReference type="EMBL" id="JBICBT010001409">
    <property type="protein sequence ID" value="KAL3067937.1"/>
    <property type="molecule type" value="Genomic_DNA"/>
</dbReference>
<sequence>MRESNGGLIIDSIKERVEDVKEFANDVGAKASKINEDTGAGKFVEERVLPGAKELTDEATKFVHEQTAP</sequence>
<reference evidence="1 2" key="1">
    <citation type="submission" date="2024-10" db="EMBL/GenBank/DDBJ databases">
        <authorList>
            <person name="Kim D."/>
        </authorList>
    </citation>
    <scope>NUCLEOTIDE SEQUENCE [LARGE SCALE GENOMIC DNA]</scope>
    <source>
        <strain evidence="1">BH-2024</strain>
    </source>
</reference>
<accession>A0ABD2HRW5</accession>
<comment type="caution">
    <text evidence="1">The sequence shown here is derived from an EMBL/GenBank/DDBJ whole genome shotgun (WGS) entry which is preliminary data.</text>
</comment>
<protein>
    <submittedName>
        <fullName evidence="1">Uncharacterized protein</fullName>
    </submittedName>
</protein>